<dbReference type="GO" id="GO:0015074">
    <property type="term" value="P:DNA integration"/>
    <property type="evidence" value="ECO:0007669"/>
    <property type="project" value="UniProtKB-KW"/>
</dbReference>
<proteinExistence type="inferred from homology"/>
<dbReference type="GO" id="GO:0006310">
    <property type="term" value="P:DNA recombination"/>
    <property type="evidence" value="ECO:0007669"/>
    <property type="project" value="UniProtKB-KW"/>
</dbReference>
<evidence type="ECO:0000313" key="7">
    <source>
        <dbReference type="Proteomes" id="UP001169713"/>
    </source>
</evidence>
<dbReference type="PANTHER" id="PTHR30629">
    <property type="entry name" value="PROPHAGE INTEGRASE"/>
    <property type="match status" value="1"/>
</dbReference>
<feature type="domain" description="Tyr recombinase" evidence="5">
    <location>
        <begin position="174"/>
        <end position="367"/>
    </location>
</feature>
<dbReference type="InterPro" id="IPR050808">
    <property type="entry name" value="Phage_Integrase"/>
</dbReference>
<name>A0ABD4ZZA8_9LACO</name>
<dbReference type="Pfam" id="PF00589">
    <property type="entry name" value="Phage_integrase"/>
    <property type="match status" value="1"/>
</dbReference>
<dbReference type="GO" id="GO:0003677">
    <property type="term" value="F:DNA binding"/>
    <property type="evidence" value="ECO:0007669"/>
    <property type="project" value="UniProtKB-KW"/>
</dbReference>
<accession>A0ABD4ZZA8</accession>
<dbReference type="InterPro" id="IPR002104">
    <property type="entry name" value="Integrase_catalytic"/>
</dbReference>
<evidence type="ECO:0000256" key="4">
    <source>
        <dbReference type="ARBA" id="ARBA00023172"/>
    </source>
</evidence>
<dbReference type="PROSITE" id="PS51898">
    <property type="entry name" value="TYR_RECOMBINASE"/>
    <property type="match status" value="1"/>
</dbReference>
<dbReference type="CDD" id="cd01189">
    <property type="entry name" value="INT_ICEBs1_C_like"/>
    <property type="match status" value="1"/>
</dbReference>
<keyword evidence="3" id="KW-0238">DNA-binding</keyword>
<organism evidence="6 7">
    <name type="scientific">Lactobacillus paragasseri</name>
    <dbReference type="NCBI Taxonomy" id="2107999"/>
    <lineage>
        <taxon>Bacteria</taxon>
        <taxon>Bacillati</taxon>
        <taxon>Bacillota</taxon>
        <taxon>Bacilli</taxon>
        <taxon>Lactobacillales</taxon>
        <taxon>Lactobacillaceae</taxon>
        <taxon>Lactobacillus</taxon>
    </lineage>
</organism>
<sequence length="374" mass="44150">MPKRKNKDIKEYKLKSGKKRYMFKLYLGLGENRKPIKTTRRGFHSYSEALEVYNQLSSQGPKNYAKVRQITVNDLYDLWFNSYKSQVKESNANKVDEYFSNHIKPYFGNSFIDQISVPELQTWIEDESKKIVNYRRMYQLFKRLFKYAYTLNYVKFNPCDKLIIPNISKNKKNKGAKNFYNRKELEKFLVSAKKFNFKFYTYFYLLANTGLRRGEALALRWKDIDYINKIIHVRHTVAIGLENKVILDTPKTQASVRDVPLTDALAKVLKEYRIKQGKICDKLFPKRNGGWKNPSDAGDWLRQIYDNDTELRKITVHGFRHTFATLLIEETDIKPKAVQHILGHENISMTLNIYTHVTHEDKRKSLAQITSLNL</sequence>
<evidence type="ECO:0000259" key="5">
    <source>
        <dbReference type="PROSITE" id="PS51898"/>
    </source>
</evidence>
<dbReference type="PANTHER" id="PTHR30629:SF2">
    <property type="entry name" value="PROPHAGE INTEGRASE INTS-RELATED"/>
    <property type="match status" value="1"/>
</dbReference>
<dbReference type="InterPro" id="IPR011010">
    <property type="entry name" value="DNA_brk_join_enz"/>
</dbReference>
<dbReference type="InterPro" id="IPR013762">
    <property type="entry name" value="Integrase-like_cat_sf"/>
</dbReference>
<comment type="similarity">
    <text evidence="1">Belongs to the 'phage' integrase family.</text>
</comment>
<dbReference type="InterPro" id="IPR010998">
    <property type="entry name" value="Integrase_recombinase_N"/>
</dbReference>
<dbReference type="InterPro" id="IPR004107">
    <property type="entry name" value="Integrase_SAM-like_N"/>
</dbReference>
<dbReference type="RefSeq" id="WP_262333821.1">
    <property type="nucleotide sequence ID" value="NZ_JANZQG010000004.1"/>
</dbReference>
<evidence type="ECO:0000313" key="6">
    <source>
        <dbReference type="EMBL" id="MDO6360843.1"/>
    </source>
</evidence>
<dbReference type="Gene3D" id="1.10.443.10">
    <property type="entry name" value="Intergrase catalytic core"/>
    <property type="match status" value="1"/>
</dbReference>
<evidence type="ECO:0000256" key="3">
    <source>
        <dbReference type="ARBA" id="ARBA00023125"/>
    </source>
</evidence>
<dbReference type="SUPFAM" id="SSF56349">
    <property type="entry name" value="DNA breaking-rejoining enzymes"/>
    <property type="match status" value="1"/>
</dbReference>
<gene>
    <name evidence="6" type="ORF">Q4436_01745</name>
</gene>
<keyword evidence="4" id="KW-0233">DNA recombination</keyword>
<keyword evidence="2" id="KW-0229">DNA integration</keyword>
<dbReference type="Gene3D" id="1.10.150.130">
    <property type="match status" value="1"/>
</dbReference>
<dbReference type="Proteomes" id="UP001169713">
    <property type="component" value="Unassembled WGS sequence"/>
</dbReference>
<dbReference type="Pfam" id="PF14659">
    <property type="entry name" value="Phage_int_SAM_3"/>
    <property type="match status" value="1"/>
</dbReference>
<evidence type="ECO:0000256" key="2">
    <source>
        <dbReference type="ARBA" id="ARBA00022908"/>
    </source>
</evidence>
<reference evidence="6" key="1">
    <citation type="submission" date="2023-07" db="EMBL/GenBank/DDBJ databases">
        <title>Whole Genome Sequencing of Colonoscopy isolates.</title>
        <authorList>
            <person name="Surve S.V."/>
            <person name="Valls R.A."/>
            <person name="Barrak K.E."/>
            <person name="Gardner T.B."/>
            <person name="O'Toole G.A."/>
        </authorList>
    </citation>
    <scope>NUCLEOTIDE SEQUENCE</scope>
    <source>
        <strain evidence="6">GP0003</strain>
    </source>
</reference>
<protein>
    <submittedName>
        <fullName evidence="6">Site-specific integrase</fullName>
    </submittedName>
</protein>
<evidence type="ECO:0000256" key="1">
    <source>
        <dbReference type="ARBA" id="ARBA00008857"/>
    </source>
</evidence>
<comment type="caution">
    <text evidence="6">The sequence shown here is derived from an EMBL/GenBank/DDBJ whole genome shotgun (WGS) entry which is preliminary data.</text>
</comment>
<dbReference type="AlphaFoldDB" id="A0ABD4ZZA8"/>
<dbReference type="EMBL" id="JAUONS010000001">
    <property type="protein sequence ID" value="MDO6360843.1"/>
    <property type="molecule type" value="Genomic_DNA"/>
</dbReference>